<evidence type="ECO:0000256" key="2">
    <source>
        <dbReference type="ARBA" id="ARBA00022723"/>
    </source>
</evidence>
<dbReference type="Pfam" id="PF03328">
    <property type="entry name" value="HpcH_HpaI"/>
    <property type="match status" value="1"/>
</dbReference>
<dbReference type="Gene3D" id="3.20.20.60">
    <property type="entry name" value="Phosphoenolpyruvate-binding domains"/>
    <property type="match status" value="1"/>
</dbReference>
<dbReference type="InterPro" id="IPR040442">
    <property type="entry name" value="Pyrv_kinase-like_dom_sf"/>
</dbReference>
<protein>
    <submittedName>
        <fullName evidence="5">CoA ester lyase</fullName>
    </submittedName>
</protein>
<gene>
    <name evidence="5" type="ORF">GCM10023081_02110</name>
</gene>
<organism evidence="5 6">
    <name type="scientific">Arthrobacter ginkgonis</name>
    <dbReference type="NCBI Taxonomy" id="1630594"/>
    <lineage>
        <taxon>Bacteria</taxon>
        <taxon>Bacillati</taxon>
        <taxon>Actinomycetota</taxon>
        <taxon>Actinomycetes</taxon>
        <taxon>Micrococcales</taxon>
        <taxon>Micrococcaceae</taxon>
        <taxon>Arthrobacter</taxon>
    </lineage>
</organism>
<comment type="caution">
    <text evidence="5">The sequence shown here is derived from an EMBL/GenBank/DDBJ whole genome shotgun (WGS) entry which is preliminary data.</text>
</comment>
<keyword evidence="6" id="KW-1185">Reference proteome</keyword>
<evidence type="ECO:0000313" key="6">
    <source>
        <dbReference type="Proteomes" id="UP001500752"/>
    </source>
</evidence>
<proteinExistence type="predicted"/>
<dbReference type="PIRSF" id="PIRSF015582">
    <property type="entry name" value="Cit_lyase_B"/>
    <property type="match status" value="1"/>
</dbReference>
<dbReference type="Proteomes" id="UP001500752">
    <property type="component" value="Unassembled WGS sequence"/>
</dbReference>
<evidence type="ECO:0000256" key="3">
    <source>
        <dbReference type="ARBA" id="ARBA00022842"/>
    </source>
</evidence>
<comment type="cofactor">
    <cofactor evidence="1">
        <name>Mg(2+)</name>
        <dbReference type="ChEBI" id="CHEBI:18420"/>
    </cofactor>
</comment>
<evidence type="ECO:0000256" key="1">
    <source>
        <dbReference type="ARBA" id="ARBA00001946"/>
    </source>
</evidence>
<sequence>MPAPLAPETLAWEHAAAWLYVPAVRPERFAKAAAAADGVVVDLEDAVHPAERPAARAALAGHLGEGLAAPVVVRVNPPSTPDFEADVAALAPLVRAGVVSAIRVAKVDTAADAARAAEATADWGIGQRLICQLESARAVAAASEIGAVPGVHSMMLGEADLGADLGVPRGPAGEPGLQLARQTVVLASRALGLPSPVGSAFTNVRDDAGLAASSAALRALGFFGRSCIHPAQVAAVRAAFAPTAEETAWAREVLAAAGAMDLGSNAAATLGDGSFIDPAIVRQAAAIAARADRLLQAASPEGSAR</sequence>
<dbReference type="RefSeq" id="WP_345147807.1">
    <property type="nucleotide sequence ID" value="NZ_BAABEO010000002.1"/>
</dbReference>
<dbReference type="InterPro" id="IPR005000">
    <property type="entry name" value="Aldolase/citrate-lyase_domain"/>
</dbReference>
<accession>A0ABP7BPX4</accession>
<dbReference type="InterPro" id="IPR011206">
    <property type="entry name" value="Citrate_lyase_beta/mcl1/mcl2"/>
</dbReference>
<dbReference type="EMBL" id="BAABEO010000002">
    <property type="protein sequence ID" value="GAA3666854.1"/>
    <property type="molecule type" value="Genomic_DNA"/>
</dbReference>
<dbReference type="GO" id="GO:0016829">
    <property type="term" value="F:lyase activity"/>
    <property type="evidence" value="ECO:0007669"/>
    <property type="project" value="UniProtKB-KW"/>
</dbReference>
<dbReference type="InterPro" id="IPR015813">
    <property type="entry name" value="Pyrv/PenolPyrv_kinase-like_dom"/>
</dbReference>
<keyword evidence="2" id="KW-0479">Metal-binding</keyword>
<evidence type="ECO:0000259" key="4">
    <source>
        <dbReference type="Pfam" id="PF03328"/>
    </source>
</evidence>
<name>A0ABP7BPX4_9MICC</name>
<reference evidence="6" key="1">
    <citation type="journal article" date="2019" name="Int. J. Syst. Evol. Microbiol.">
        <title>The Global Catalogue of Microorganisms (GCM) 10K type strain sequencing project: providing services to taxonomists for standard genome sequencing and annotation.</title>
        <authorList>
            <consortium name="The Broad Institute Genomics Platform"/>
            <consortium name="The Broad Institute Genome Sequencing Center for Infectious Disease"/>
            <person name="Wu L."/>
            <person name="Ma J."/>
        </authorList>
    </citation>
    <scope>NUCLEOTIDE SEQUENCE [LARGE SCALE GENOMIC DNA]</scope>
    <source>
        <strain evidence="6">JCM 30742</strain>
    </source>
</reference>
<keyword evidence="5" id="KW-0456">Lyase</keyword>
<dbReference type="SUPFAM" id="SSF51621">
    <property type="entry name" value="Phosphoenolpyruvate/pyruvate domain"/>
    <property type="match status" value="1"/>
</dbReference>
<dbReference type="PANTHER" id="PTHR32308">
    <property type="entry name" value="LYASE BETA SUBUNIT, PUTATIVE (AFU_ORTHOLOGUE AFUA_4G13030)-RELATED"/>
    <property type="match status" value="1"/>
</dbReference>
<feature type="domain" description="HpcH/HpaI aldolase/citrate lyase" evidence="4">
    <location>
        <begin position="19"/>
        <end position="230"/>
    </location>
</feature>
<dbReference type="PANTHER" id="PTHR32308:SF10">
    <property type="entry name" value="CITRATE LYASE SUBUNIT BETA"/>
    <property type="match status" value="1"/>
</dbReference>
<evidence type="ECO:0000313" key="5">
    <source>
        <dbReference type="EMBL" id="GAA3666854.1"/>
    </source>
</evidence>
<keyword evidence="3" id="KW-0460">Magnesium</keyword>